<dbReference type="PANTHER" id="PTHR32305:SF15">
    <property type="entry name" value="PROTEIN RHSA-RELATED"/>
    <property type="match status" value="1"/>
</dbReference>
<feature type="chain" id="PRO_5047253377" evidence="3">
    <location>
        <begin position="30"/>
        <end position="1060"/>
    </location>
</feature>
<dbReference type="NCBIfam" id="TIGR03696">
    <property type="entry name" value="Rhs_assc_core"/>
    <property type="match status" value="1"/>
</dbReference>
<dbReference type="InterPro" id="IPR031325">
    <property type="entry name" value="RHS_repeat"/>
</dbReference>
<dbReference type="Pfam" id="PF25023">
    <property type="entry name" value="TEN_YD-shell"/>
    <property type="match status" value="1"/>
</dbReference>
<feature type="region of interest" description="Disordered" evidence="2">
    <location>
        <begin position="995"/>
        <end position="1060"/>
    </location>
</feature>
<gene>
    <name evidence="5" type="ORF">L3V18_06915</name>
</gene>
<reference evidence="5 6" key="3">
    <citation type="submission" date="2022-01" db="EMBL/GenBank/DDBJ databases">
        <authorList>
            <person name="Zhou L.Y."/>
        </authorList>
    </citation>
    <scope>NUCLEOTIDE SEQUENCE [LARGE SCALE GENOMIC DNA]</scope>
    <source>
        <strain evidence="5 6">TLK-CK17</strain>
    </source>
</reference>
<protein>
    <submittedName>
        <fullName evidence="5">RHS repeat-associated core domain-containing protein</fullName>
    </submittedName>
</protein>
<dbReference type="NCBIfam" id="TIGR01643">
    <property type="entry name" value="YD_repeat_2x"/>
    <property type="match status" value="1"/>
</dbReference>
<keyword evidence="6" id="KW-1185">Reference proteome</keyword>
<dbReference type="PANTHER" id="PTHR32305">
    <property type="match status" value="1"/>
</dbReference>
<evidence type="ECO:0000256" key="2">
    <source>
        <dbReference type="SAM" id="MobiDB-lite"/>
    </source>
</evidence>
<dbReference type="EMBL" id="JAKJPO010000003">
    <property type="protein sequence ID" value="MCF7221520.1"/>
    <property type="molecule type" value="Genomic_DNA"/>
</dbReference>
<accession>A0ABS9HT27</accession>
<evidence type="ECO:0000256" key="1">
    <source>
        <dbReference type="ARBA" id="ARBA00022737"/>
    </source>
</evidence>
<feature type="signal peptide" evidence="3">
    <location>
        <begin position="1"/>
        <end position="29"/>
    </location>
</feature>
<dbReference type="RefSeq" id="WP_237053948.1">
    <property type="nucleotide sequence ID" value="NZ_JAKJPO010000003.1"/>
</dbReference>
<keyword evidence="1" id="KW-0677">Repeat</keyword>
<reference evidence="6" key="1">
    <citation type="submission" date="2022-01" db="EMBL/GenBank/DDBJ databases">
        <title>Lysobacter chinensis sp. nov., a bacterium isolated from cow dung compost.</title>
        <authorList>
            <person name="Zhou L.Y."/>
        </authorList>
    </citation>
    <scope>NUCLEOTIDE SEQUENCE [LARGE SCALE GENOMIC DNA]</scope>
    <source>
        <strain evidence="6">TLK-CK17</strain>
    </source>
</reference>
<organism evidence="5 6">
    <name type="scientific">Marilutibacter chinensis</name>
    <dbReference type="NCBI Taxonomy" id="2912247"/>
    <lineage>
        <taxon>Bacteria</taxon>
        <taxon>Pseudomonadati</taxon>
        <taxon>Pseudomonadota</taxon>
        <taxon>Gammaproteobacteria</taxon>
        <taxon>Lysobacterales</taxon>
        <taxon>Lysobacteraceae</taxon>
        <taxon>Marilutibacter</taxon>
    </lineage>
</organism>
<feature type="domain" description="Teneurin-like YD-shell" evidence="4">
    <location>
        <begin position="605"/>
        <end position="878"/>
    </location>
</feature>
<evidence type="ECO:0000313" key="5">
    <source>
        <dbReference type="EMBL" id="MCF7221520.1"/>
    </source>
</evidence>
<feature type="compositionally biased region" description="Basic and acidic residues" evidence="2">
    <location>
        <begin position="995"/>
        <end position="1011"/>
    </location>
</feature>
<feature type="compositionally biased region" description="Polar residues" evidence="2">
    <location>
        <begin position="1012"/>
        <end position="1033"/>
    </location>
</feature>
<evidence type="ECO:0000313" key="6">
    <source>
        <dbReference type="Proteomes" id="UP001430796"/>
    </source>
</evidence>
<feature type="compositionally biased region" description="Basic and acidic residues" evidence="2">
    <location>
        <begin position="1035"/>
        <end position="1060"/>
    </location>
</feature>
<dbReference type="Gene3D" id="2.180.10.10">
    <property type="entry name" value="RHS repeat-associated core"/>
    <property type="match status" value="2"/>
</dbReference>
<proteinExistence type="predicted"/>
<sequence length="1060" mass="115042">MSARKEGLRPAIFSALMAMGAMTPGIALSADYDRTEVITYHDDTGAWVLGQVASVTDVESGRIVSQTQYDGNNLPHKRYSFTLLKQTLLYNADGTLRTVADGRSNVTTLSNWKRGIPQSIGYADGVSQSAVVNDDGTLASVTDENGYKTCYAYDAMGRLSQVTHPSESAAGVCDTSAWAPTTQVFEQVDVAEGGIPAGHWRQTVSTGNARKLTFYDALWRPLIVQEYEVGNYEATKRFNTFAYDHDGRTSFASYPSLVYNSTAGTHTGYDALGRAIRVEQDSELGLLVTTTVYGNNTSGDYVKVTNPRGKISHSWFQAFDQPGYDTPVTLWHPEGAFTHISRDDFGKPTRIRRSNSASPTGGTTALDRHYLYGGAERLCMVTEPETGSQVVWYDGADNLVRSAAGLSIGVGTSCPDAKAQATASGRLVNRSYDARNRITALTFPDGRGNTTHTYTPDGLPETVTVNNDGGSDQIVTTTYAYNKRRLPVQERMQWNTIDWSVTHEYNANGHRSAQSWHGITVDYAPNALGQPTKAGTFASNVSYYPNGAIKQFTYGNGIVHTLTQNARGLPDTSTDAYGSTKFLADSYDFDANGNVAAITDGATGRNQRGNRDMVYDGLDRLTSTTSPMFGTATYAYDVLDNLTRVKLGGGPAVRDHHYCYDANWRLTNVKTGSCGGTTVVGLGYDVQGNLANKSGATFDSDYGNRLRSATVGAVTSQYAYDGLGRRVWDYTSHNKYSQYTQSGELAMTVDQRKSVISEYIYLAGSLIATRERYTPTNTYTTKYQHTDALGSPVVITDANRTVLERREYEPYGKQLTPTPQDGPGYTGHVFDAATGLVYAQQRYYDDDIGRFLSADPVTPYSNGDTRYFNRYWYAAGNPYKYTDPDGRVLDTIADIGFIAYSGYKLATEPSWTNAAALGADIVGAAVPFATGLGTAVRGASHGVDAARAADNGADGARFTVTPNGTALDTSADVNLVSTSKPTSEGGDFMQIHSSHRDAKAGDVRSHTHTSESHTNPKTGVTRTTRSDARPTTSDDIDRADAAVRSGEMRQRHSRDDKGGR</sequence>
<dbReference type="InterPro" id="IPR006530">
    <property type="entry name" value="YD"/>
</dbReference>
<comment type="caution">
    <text evidence="5">The sequence shown here is derived from an EMBL/GenBank/DDBJ whole genome shotgun (WGS) entry which is preliminary data.</text>
</comment>
<keyword evidence="3" id="KW-0732">Signal</keyword>
<dbReference type="Proteomes" id="UP001430796">
    <property type="component" value="Unassembled WGS sequence"/>
</dbReference>
<evidence type="ECO:0000259" key="4">
    <source>
        <dbReference type="Pfam" id="PF25023"/>
    </source>
</evidence>
<dbReference type="InterPro" id="IPR050708">
    <property type="entry name" value="T6SS_VgrG/RHS"/>
</dbReference>
<reference evidence="5 6" key="2">
    <citation type="submission" date="2022-01" db="EMBL/GenBank/DDBJ databases">
        <title>Lysobacter chinensis sp. nov., a bacterium isolated from cow dung compost.</title>
        <authorList>
            <person name="Liu Y."/>
        </authorList>
    </citation>
    <scope>NUCLEOTIDE SEQUENCE [LARGE SCALE GENOMIC DNA]</scope>
    <source>
        <strain evidence="5 6">TLK-CK17</strain>
    </source>
</reference>
<dbReference type="InterPro" id="IPR022385">
    <property type="entry name" value="Rhs_assc_core"/>
</dbReference>
<evidence type="ECO:0000256" key="3">
    <source>
        <dbReference type="SAM" id="SignalP"/>
    </source>
</evidence>
<dbReference type="InterPro" id="IPR056823">
    <property type="entry name" value="TEN-like_YD-shell"/>
</dbReference>
<dbReference type="Pfam" id="PF05593">
    <property type="entry name" value="RHS_repeat"/>
    <property type="match status" value="1"/>
</dbReference>
<name>A0ABS9HT27_9GAMM</name>